<evidence type="ECO:0000313" key="1">
    <source>
        <dbReference type="EMBL" id="NLR75773.1"/>
    </source>
</evidence>
<reference evidence="1 2" key="1">
    <citation type="submission" date="2020-04" db="EMBL/GenBank/DDBJ databases">
        <title>Draft genome of Leeia sp. IMCC25680.</title>
        <authorList>
            <person name="Song J."/>
            <person name="Cho J.-C."/>
        </authorList>
    </citation>
    <scope>NUCLEOTIDE SEQUENCE [LARGE SCALE GENOMIC DNA]</scope>
    <source>
        <strain evidence="1 2">IMCC25680</strain>
    </source>
</reference>
<keyword evidence="2" id="KW-1185">Reference proteome</keyword>
<dbReference type="AlphaFoldDB" id="A0A847S7N1"/>
<proteinExistence type="predicted"/>
<name>A0A847S7N1_9NEIS</name>
<organism evidence="1 2">
    <name type="scientific">Leeia aquatica</name>
    <dbReference type="NCBI Taxonomy" id="2725557"/>
    <lineage>
        <taxon>Bacteria</taxon>
        <taxon>Pseudomonadati</taxon>
        <taxon>Pseudomonadota</taxon>
        <taxon>Betaproteobacteria</taxon>
        <taxon>Neisseriales</taxon>
        <taxon>Leeiaceae</taxon>
        <taxon>Leeia</taxon>
    </lineage>
</organism>
<dbReference type="Gene3D" id="3.30.70.2340">
    <property type="entry name" value="Uncharacterised protein PF12112 family, DUF3579"/>
    <property type="match status" value="1"/>
</dbReference>
<dbReference type="InterPro" id="IPR021969">
    <property type="entry name" value="DUF3579"/>
</dbReference>
<dbReference type="Proteomes" id="UP000587991">
    <property type="component" value="Unassembled WGS sequence"/>
</dbReference>
<sequence>MFCNPYEIIIQGVTSNGRPFRPSDWAERLSGILSTFGWDQKMSYSPYVRPMNLDDIRCVAVDRQLEAINPRVFAFIMAFAKDNDLKVMDCRALIHEYEESGRPLPEGEASPPQAA</sequence>
<gene>
    <name evidence="1" type="ORF">HF682_11420</name>
</gene>
<comment type="caution">
    <text evidence="1">The sequence shown here is derived from an EMBL/GenBank/DDBJ whole genome shotgun (WGS) entry which is preliminary data.</text>
</comment>
<accession>A0A847S7N1</accession>
<dbReference type="Pfam" id="PF12112">
    <property type="entry name" value="DUF3579"/>
    <property type="match status" value="1"/>
</dbReference>
<protein>
    <submittedName>
        <fullName evidence="1">DUF3579 domain-containing protein</fullName>
    </submittedName>
</protein>
<dbReference type="RefSeq" id="WP_168877415.1">
    <property type="nucleotide sequence ID" value="NZ_JABAIM010000002.1"/>
</dbReference>
<evidence type="ECO:0000313" key="2">
    <source>
        <dbReference type="Proteomes" id="UP000587991"/>
    </source>
</evidence>
<dbReference type="EMBL" id="JABAIM010000002">
    <property type="protein sequence ID" value="NLR75773.1"/>
    <property type="molecule type" value="Genomic_DNA"/>
</dbReference>